<dbReference type="Pfam" id="PF23232">
    <property type="entry name" value="AAA_lid_13"/>
    <property type="match status" value="1"/>
</dbReference>
<evidence type="ECO:0000259" key="3">
    <source>
        <dbReference type="SMART" id="SM00382"/>
    </source>
</evidence>
<proteinExistence type="predicted"/>
<dbReference type="Pfam" id="PF00004">
    <property type="entry name" value="AAA"/>
    <property type="match status" value="1"/>
</dbReference>
<evidence type="ECO:0000256" key="1">
    <source>
        <dbReference type="SAM" id="Coils"/>
    </source>
</evidence>
<keyword evidence="4" id="KW-0647">Proteasome</keyword>
<dbReference type="SUPFAM" id="SSF52540">
    <property type="entry name" value="P-loop containing nucleoside triphosphate hydrolases"/>
    <property type="match status" value="1"/>
</dbReference>
<dbReference type="GeneID" id="69021582"/>
<dbReference type="InterPro" id="IPR003593">
    <property type="entry name" value="AAA+_ATPase"/>
</dbReference>
<evidence type="ECO:0000313" key="4">
    <source>
        <dbReference type="EMBL" id="KAF3811721.1"/>
    </source>
</evidence>
<dbReference type="Proteomes" id="UP000613401">
    <property type="component" value="Unassembled WGS sequence"/>
</dbReference>
<dbReference type="InterPro" id="IPR027417">
    <property type="entry name" value="P-loop_NTPase"/>
</dbReference>
<feature type="domain" description="AAA+ ATPase" evidence="3">
    <location>
        <begin position="1230"/>
        <end position="1357"/>
    </location>
</feature>
<dbReference type="PANTHER" id="PTHR46411:SF2">
    <property type="entry name" value="AAA+ ATPASE DOMAIN-CONTAINING PROTEIN"/>
    <property type="match status" value="1"/>
</dbReference>
<dbReference type="Pfam" id="PF24809">
    <property type="entry name" value="DUF7708"/>
    <property type="match status" value="1"/>
</dbReference>
<reference evidence="4" key="1">
    <citation type="journal article" date="2020" name="Phytopathology">
        <title>Genome sequence and comparative analysis of Colletotrichum gloeosporioides isolated from Liriodendron leaves.</title>
        <authorList>
            <person name="Fu F.F."/>
            <person name="Hao Z."/>
            <person name="Wang P."/>
            <person name="Lu Y."/>
            <person name="Xue L.J."/>
            <person name="Wei G."/>
            <person name="Tian Y."/>
            <person name="Baishi H."/>
            <person name="Xu H."/>
            <person name="Shi J."/>
            <person name="Cheng T."/>
            <person name="Wang G."/>
            <person name="Yi Y."/>
            <person name="Chen J."/>
        </authorList>
    </citation>
    <scope>NUCLEOTIDE SEQUENCE</scope>
    <source>
        <strain evidence="4">Lc1</strain>
    </source>
</reference>
<accession>A0A8H4CX77</accession>
<dbReference type="EMBL" id="WVTB01000006">
    <property type="protein sequence ID" value="KAF3811721.1"/>
    <property type="molecule type" value="Genomic_DNA"/>
</dbReference>
<feature type="region of interest" description="Disordered" evidence="2">
    <location>
        <begin position="592"/>
        <end position="711"/>
    </location>
</feature>
<feature type="coiled-coil region" evidence="1">
    <location>
        <begin position="81"/>
        <end position="135"/>
    </location>
</feature>
<dbReference type="Gene3D" id="3.40.50.300">
    <property type="entry name" value="P-loop containing nucleotide triphosphate hydrolases"/>
    <property type="match status" value="1"/>
</dbReference>
<dbReference type="GO" id="GO:0000502">
    <property type="term" value="C:proteasome complex"/>
    <property type="evidence" value="ECO:0007669"/>
    <property type="project" value="UniProtKB-KW"/>
</dbReference>
<dbReference type="SMART" id="SM00382">
    <property type="entry name" value="AAA"/>
    <property type="match status" value="1"/>
</dbReference>
<evidence type="ECO:0000256" key="2">
    <source>
        <dbReference type="SAM" id="MobiDB-lite"/>
    </source>
</evidence>
<dbReference type="GO" id="GO:0016887">
    <property type="term" value="F:ATP hydrolysis activity"/>
    <property type="evidence" value="ECO:0007669"/>
    <property type="project" value="InterPro"/>
</dbReference>
<dbReference type="InterPro" id="IPR003959">
    <property type="entry name" value="ATPase_AAA_core"/>
</dbReference>
<feature type="compositionally biased region" description="Pro residues" evidence="2">
    <location>
        <begin position="601"/>
        <end position="619"/>
    </location>
</feature>
<keyword evidence="5" id="KW-1185">Reference proteome</keyword>
<protein>
    <submittedName>
        <fullName evidence="4">Putative 26S proteasome regulatory subunit-like</fullName>
    </submittedName>
</protein>
<evidence type="ECO:0000313" key="5">
    <source>
        <dbReference type="Proteomes" id="UP000613401"/>
    </source>
</evidence>
<sequence>MSTLCFWVRVFLPFQESPRPSLSQVPAIYLVCLRLWHWAGTATPTLTGISIVSNSSSFPASLHTCHPKTNHLNPRSFDPAKNAYDKAVDILRKELTAAECQVIWLQKQNSIQDVRSALEKALEEYQKKSKASKARDWLAKCSSRVMYYGGWLKLLYTEFFRNETHYETAVFDTFSQHHPEYVSLAWGAFKFIFIAVLNYEELLVEVSKAVSRIADVLPRTELHSLLYSTPQMQETVAQLYAKILEFSIIAIRFYKKGKLSHSIASIVKPFSLTFKPIIEEIRERSIRVDELASALSKAEIRDLHVKVHGLSQSVAQLTEMMVCHNISTTTDSGAVQNQSILSLQTQHKQMFQSTQIDAIRSAILISDTPIAADSLDWCRSMRNRRRQRSVTQLPLLAISRLKLWVSNSTSSLLLAEERGVTTSAVDFAADFIDIVLEHEYPVVWALPSTTTVSKETAEPVSVSGVLRSLISQIITVNPGLVVESATPLTAQHFKSPMTIQKWFNVFERCIANSSRLFVVIDMSLIEAALQHEESEAQSFSMDEFVEQMVVIVSRKVSGGLKVVIASWRLGSFTNLDPEEVFNENRIYTDRGRRVEMMMKQPRPPSGIYPGRRLPPPRPPQIRAKNTRPRPLPSSRGPQTWMEPPRRQSRPHGSYSELKSSRSSKWRRKLQETRDPISSHSLQDSSAENTSQPIGDDISNVPGDGDDAGDHLVTTHQKPAKVDSLAESLSTLAEQHLKLDVLDESKNVPSFISYLLDTIQMLEAEVSYQNADSESNVTESDYDEQNASSVPAAPCFQTIHRIYCSNPSHNHSMTLFEDEPVAKTKAASSFAMRLEARDEIENLDSYLSEHPEFCFVVIREHTCVRDQAREVSHHQSDSTDHKPSQRSERLAIVSPLLRKGLDQIAQYTLEESHYIVEDGMGMDAPYPFLFHHRERLVELADDNTYGPVLLPLIEFLNENYTEEYEEAVRMFDRGVVNARHLQKLFQPNQLVILKTSDEFNVYALDDSPEISKEDVLFTGWSYFYVEGSLRQRMWRDTMSPVGNEDVNISNLKVHPVSFGRKEDIQKLTSRGEAFWRMKGQYYGCYTGWDHRHDHCYFQFTSTEILMWSAAKTTKNSSRFMVDLATHQLMHPPKKPDFHVPTEHPINYAWPKKIKWEDKITPDTILLLPSTVHGFNLQEKKWDVDKFHPVSWNKNAFKRLVLEEKTKEMIYALVDIQTATKRMDDIITGKGNGLIVLLHGSPGTGKTLTAESVAEIAEKPLYRVTCGDIGTEAQDVEKYLSTVLYLGKLWDCVLLLDEADVFLEERTFADLQRNSLVSVFLRVLEYYEGILILTSNRVGHFDEAFKSRIQVAIHYDNLSKRSRKAIWQNFLEMIEDSVDEDANIAELEAHLDQLASEEMNGRQIRNALLTARQLAKHRKERLEWEHLDQVMKTSAAFNKYLKTVRGQSDDKLARDEGRR</sequence>
<keyword evidence="1" id="KW-0175">Coiled coil</keyword>
<name>A0A8H4CX77_COLGL</name>
<comment type="caution">
    <text evidence="4">The sequence shown here is derived from an EMBL/GenBank/DDBJ whole genome shotgun (WGS) entry which is preliminary data.</text>
</comment>
<gene>
    <name evidence="4" type="ORF">GCG54_00014471</name>
</gene>
<organism evidence="4 5">
    <name type="scientific">Colletotrichum gloeosporioides</name>
    <name type="common">Anthracnose fungus</name>
    <name type="synonym">Glomerella cingulata</name>
    <dbReference type="NCBI Taxonomy" id="474922"/>
    <lineage>
        <taxon>Eukaryota</taxon>
        <taxon>Fungi</taxon>
        <taxon>Dikarya</taxon>
        <taxon>Ascomycota</taxon>
        <taxon>Pezizomycotina</taxon>
        <taxon>Sordariomycetes</taxon>
        <taxon>Hypocreomycetidae</taxon>
        <taxon>Glomerellales</taxon>
        <taxon>Glomerellaceae</taxon>
        <taxon>Colletotrichum</taxon>
        <taxon>Colletotrichum gloeosporioides species complex</taxon>
    </lineage>
</organism>
<dbReference type="RefSeq" id="XP_045270880.1">
    <property type="nucleotide sequence ID" value="XM_045414302.1"/>
</dbReference>
<dbReference type="InterPro" id="IPR056125">
    <property type="entry name" value="DUF7708"/>
</dbReference>
<dbReference type="GO" id="GO:0005524">
    <property type="term" value="F:ATP binding"/>
    <property type="evidence" value="ECO:0007669"/>
    <property type="project" value="InterPro"/>
</dbReference>
<dbReference type="PANTHER" id="PTHR46411">
    <property type="entry name" value="FAMILY ATPASE, PUTATIVE-RELATED"/>
    <property type="match status" value="1"/>
</dbReference>
<feature type="compositionally biased region" description="Polar residues" evidence="2">
    <location>
        <begin position="677"/>
        <end position="692"/>
    </location>
</feature>
<dbReference type="InterPro" id="IPR056599">
    <property type="entry name" value="AAA_lid_fung"/>
</dbReference>
<reference evidence="4" key="2">
    <citation type="submission" date="2020-03" db="EMBL/GenBank/DDBJ databases">
        <authorList>
            <person name="Fu F.-F."/>
            <person name="Chen J."/>
        </authorList>
    </citation>
    <scope>NUCLEOTIDE SEQUENCE</scope>
    <source>
        <strain evidence="4">Lc1</strain>
    </source>
</reference>